<dbReference type="InterPro" id="IPR000847">
    <property type="entry name" value="LysR_HTH_N"/>
</dbReference>
<dbReference type="RefSeq" id="WP_188609102.1">
    <property type="nucleotide sequence ID" value="NZ_BMGG01000003.1"/>
</dbReference>
<dbReference type="PANTHER" id="PTHR30537:SF3">
    <property type="entry name" value="TRANSCRIPTIONAL REGULATORY PROTEIN"/>
    <property type="match status" value="1"/>
</dbReference>
<evidence type="ECO:0000313" key="7">
    <source>
        <dbReference type="Proteomes" id="UP000637002"/>
    </source>
</evidence>
<dbReference type="SUPFAM" id="SSF53850">
    <property type="entry name" value="Periplasmic binding protein-like II"/>
    <property type="match status" value="1"/>
</dbReference>
<gene>
    <name evidence="6" type="ORF">GCM10010994_21140</name>
</gene>
<feature type="domain" description="HTH lysR-type" evidence="5">
    <location>
        <begin position="18"/>
        <end position="75"/>
    </location>
</feature>
<comment type="caution">
    <text evidence="6">The sequence shown here is derived from an EMBL/GenBank/DDBJ whole genome shotgun (WGS) entry which is preliminary data.</text>
</comment>
<dbReference type="AlphaFoldDB" id="A0A916U8V8"/>
<evidence type="ECO:0000256" key="3">
    <source>
        <dbReference type="ARBA" id="ARBA00023125"/>
    </source>
</evidence>
<dbReference type="PROSITE" id="PS50931">
    <property type="entry name" value="HTH_LYSR"/>
    <property type="match status" value="1"/>
</dbReference>
<dbReference type="Gene3D" id="1.10.10.10">
    <property type="entry name" value="Winged helix-like DNA-binding domain superfamily/Winged helix DNA-binding domain"/>
    <property type="match status" value="1"/>
</dbReference>
<dbReference type="InterPro" id="IPR005119">
    <property type="entry name" value="LysR_subst-bd"/>
</dbReference>
<dbReference type="EMBL" id="BMGG01000003">
    <property type="protein sequence ID" value="GGC62331.1"/>
    <property type="molecule type" value="Genomic_DNA"/>
</dbReference>
<evidence type="ECO:0000259" key="5">
    <source>
        <dbReference type="PROSITE" id="PS50931"/>
    </source>
</evidence>
<dbReference type="GO" id="GO:0006351">
    <property type="term" value="P:DNA-templated transcription"/>
    <property type="evidence" value="ECO:0007669"/>
    <property type="project" value="TreeGrafter"/>
</dbReference>
<comment type="similarity">
    <text evidence="1">Belongs to the LysR transcriptional regulatory family.</text>
</comment>
<proteinExistence type="inferred from homology"/>
<evidence type="ECO:0000313" key="6">
    <source>
        <dbReference type="EMBL" id="GGC62331.1"/>
    </source>
</evidence>
<dbReference type="InterPro" id="IPR036390">
    <property type="entry name" value="WH_DNA-bd_sf"/>
</dbReference>
<dbReference type="GO" id="GO:0003700">
    <property type="term" value="F:DNA-binding transcription factor activity"/>
    <property type="evidence" value="ECO:0007669"/>
    <property type="project" value="InterPro"/>
</dbReference>
<sequence length="328" mass="35151">MTADEIPRPPPRLGTHGLALDDFRLVRAVAAAKGLAGAAAELAINHSTAFRRLGQLEQTLGCKLFERHRTGYELTQAGEEMAQIAARMEEDAAAFVRKVEGKSLSPAGELRVATNDGLMTPLTPIFAAFSKRFPQIRLDVVLGNAALNLSRRDADVAIRATERPPDTLVGRRIATIAWAVYGRREDFADIAPDDPARFAGRSWVGLGEDLAAIKPARFVRAQAAADQVIYRVNAVAGLIDAVVQGIGIGPLPCVAGDSNPALLRLTEPQQDISGTLWLLTHADLRQAARVRAFMDFVGNELTRLRPLLEGAVPRPGRSPAPAAPDGLA</sequence>
<evidence type="ECO:0000256" key="2">
    <source>
        <dbReference type="ARBA" id="ARBA00023015"/>
    </source>
</evidence>
<dbReference type="InterPro" id="IPR058163">
    <property type="entry name" value="LysR-type_TF_proteobact-type"/>
</dbReference>
<protein>
    <submittedName>
        <fullName evidence="6">LysR family transcriptional regulator</fullName>
    </submittedName>
</protein>
<evidence type="ECO:0000256" key="4">
    <source>
        <dbReference type="ARBA" id="ARBA00023163"/>
    </source>
</evidence>
<dbReference type="Gene3D" id="3.40.190.290">
    <property type="match status" value="1"/>
</dbReference>
<name>A0A916U8V8_9HYPH</name>
<keyword evidence="7" id="KW-1185">Reference proteome</keyword>
<accession>A0A916U8V8</accession>
<evidence type="ECO:0000256" key="1">
    <source>
        <dbReference type="ARBA" id="ARBA00009437"/>
    </source>
</evidence>
<dbReference type="GO" id="GO:0043565">
    <property type="term" value="F:sequence-specific DNA binding"/>
    <property type="evidence" value="ECO:0007669"/>
    <property type="project" value="TreeGrafter"/>
</dbReference>
<dbReference type="SUPFAM" id="SSF46785">
    <property type="entry name" value="Winged helix' DNA-binding domain"/>
    <property type="match status" value="1"/>
</dbReference>
<dbReference type="PANTHER" id="PTHR30537">
    <property type="entry name" value="HTH-TYPE TRANSCRIPTIONAL REGULATOR"/>
    <property type="match status" value="1"/>
</dbReference>
<reference evidence="6" key="2">
    <citation type="submission" date="2020-09" db="EMBL/GenBank/DDBJ databases">
        <authorList>
            <person name="Sun Q."/>
            <person name="Zhou Y."/>
        </authorList>
    </citation>
    <scope>NUCLEOTIDE SEQUENCE</scope>
    <source>
        <strain evidence="6">CGMCC 1.12919</strain>
    </source>
</reference>
<dbReference type="InterPro" id="IPR036388">
    <property type="entry name" value="WH-like_DNA-bd_sf"/>
</dbReference>
<keyword evidence="2" id="KW-0805">Transcription regulation</keyword>
<keyword evidence="4" id="KW-0804">Transcription</keyword>
<reference evidence="6" key="1">
    <citation type="journal article" date="2014" name="Int. J. Syst. Evol. Microbiol.">
        <title>Complete genome sequence of Corynebacterium casei LMG S-19264T (=DSM 44701T), isolated from a smear-ripened cheese.</title>
        <authorList>
            <consortium name="US DOE Joint Genome Institute (JGI-PGF)"/>
            <person name="Walter F."/>
            <person name="Albersmeier A."/>
            <person name="Kalinowski J."/>
            <person name="Ruckert C."/>
        </authorList>
    </citation>
    <scope>NUCLEOTIDE SEQUENCE</scope>
    <source>
        <strain evidence="6">CGMCC 1.12919</strain>
    </source>
</reference>
<dbReference type="Pfam" id="PF00126">
    <property type="entry name" value="HTH_1"/>
    <property type="match status" value="1"/>
</dbReference>
<organism evidence="6 7">
    <name type="scientific">Chelatococcus reniformis</name>
    <dbReference type="NCBI Taxonomy" id="1494448"/>
    <lineage>
        <taxon>Bacteria</taxon>
        <taxon>Pseudomonadati</taxon>
        <taxon>Pseudomonadota</taxon>
        <taxon>Alphaproteobacteria</taxon>
        <taxon>Hyphomicrobiales</taxon>
        <taxon>Chelatococcaceae</taxon>
        <taxon>Chelatococcus</taxon>
    </lineage>
</organism>
<dbReference type="Proteomes" id="UP000637002">
    <property type="component" value="Unassembled WGS sequence"/>
</dbReference>
<keyword evidence="3" id="KW-0238">DNA-binding</keyword>
<dbReference type="Pfam" id="PF03466">
    <property type="entry name" value="LysR_substrate"/>
    <property type="match status" value="1"/>
</dbReference>